<dbReference type="Proteomes" id="UP000600080">
    <property type="component" value="Unassembled WGS sequence"/>
</dbReference>
<proteinExistence type="predicted"/>
<feature type="chain" id="PRO_5045986057" description="Beta/gamma crystallin 'Greek key' domain-containing protein" evidence="1">
    <location>
        <begin position="27"/>
        <end position="137"/>
    </location>
</feature>
<evidence type="ECO:0000256" key="1">
    <source>
        <dbReference type="SAM" id="SignalP"/>
    </source>
</evidence>
<dbReference type="Pfam" id="PF03995">
    <property type="entry name" value="Inhibitor_I36"/>
    <property type="match status" value="1"/>
</dbReference>
<evidence type="ECO:0000313" key="3">
    <source>
        <dbReference type="Proteomes" id="UP000600080"/>
    </source>
</evidence>
<keyword evidence="3" id="KW-1185">Reference proteome</keyword>
<keyword evidence="1" id="KW-0732">Signal</keyword>
<feature type="signal peptide" evidence="1">
    <location>
        <begin position="1"/>
        <end position="26"/>
    </location>
</feature>
<name>A0ABQ2JZD6_9ACTN</name>
<protein>
    <recommendedName>
        <fullName evidence="4">Beta/gamma crystallin 'Greek key' domain-containing protein</fullName>
    </recommendedName>
</protein>
<organism evidence="2 3">
    <name type="scientific">Streptomyces kronopolitis</name>
    <dbReference type="NCBI Taxonomy" id="1612435"/>
    <lineage>
        <taxon>Bacteria</taxon>
        <taxon>Bacillati</taxon>
        <taxon>Actinomycetota</taxon>
        <taxon>Actinomycetes</taxon>
        <taxon>Kitasatosporales</taxon>
        <taxon>Streptomycetaceae</taxon>
        <taxon>Streptomyces</taxon>
    </lineage>
</organism>
<dbReference type="InterPro" id="IPR011024">
    <property type="entry name" value="G_crystallin-like"/>
</dbReference>
<dbReference type="EMBL" id="BMND01000033">
    <property type="protein sequence ID" value="GGN59308.1"/>
    <property type="molecule type" value="Genomic_DNA"/>
</dbReference>
<reference evidence="3" key="1">
    <citation type="journal article" date="2019" name="Int. J. Syst. Evol. Microbiol.">
        <title>The Global Catalogue of Microorganisms (GCM) 10K type strain sequencing project: providing services to taxonomists for standard genome sequencing and annotation.</title>
        <authorList>
            <consortium name="The Broad Institute Genomics Platform"/>
            <consortium name="The Broad Institute Genome Sequencing Center for Infectious Disease"/>
            <person name="Wu L."/>
            <person name="Ma J."/>
        </authorList>
    </citation>
    <scope>NUCLEOTIDE SEQUENCE [LARGE SCALE GENOMIC DNA]</scope>
    <source>
        <strain evidence="3">CGMCC 4.7323</strain>
    </source>
</reference>
<dbReference type="SUPFAM" id="SSF49695">
    <property type="entry name" value="gamma-Crystallin-like"/>
    <property type="match status" value="1"/>
</dbReference>
<accession>A0ABQ2JZD6</accession>
<comment type="caution">
    <text evidence="2">The sequence shown here is derived from an EMBL/GenBank/DDBJ whole genome shotgun (WGS) entry which is preliminary data.</text>
</comment>
<evidence type="ECO:0000313" key="2">
    <source>
        <dbReference type="EMBL" id="GGN59308.1"/>
    </source>
</evidence>
<evidence type="ECO:0008006" key="4">
    <source>
        <dbReference type="Google" id="ProtNLM"/>
    </source>
</evidence>
<gene>
    <name evidence="2" type="ORF">GCM10012285_56300</name>
</gene>
<dbReference type="Gene3D" id="2.60.20.10">
    <property type="entry name" value="Crystallins"/>
    <property type="match status" value="1"/>
</dbReference>
<dbReference type="GeneID" id="301551308"/>
<dbReference type="RefSeq" id="WP_189102714.1">
    <property type="nucleotide sequence ID" value="NZ_BMND01000033.1"/>
</dbReference>
<sequence>MRMRHIAAAGIATAALTLGAALPASASDAQPSAGRSHAVTAHHAAGLGALVAAREVQVFQDAGYQNRRTTFTEDMWDLSKDGWNDTISSAKNLGTRTVTFYSGVKGTGAHFSLAGGDWEAHFGNRGMSDTTTSIMFR</sequence>